<dbReference type="SUPFAM" id="SSF51126">
    <property type="entry name" value="Pectin lyase-like"/>
    <property type="match status" value="1"/>
</dbReference>
<sequence length="629" mass="68220">MILQLIPRAILALVFLTLPVSARTVEVMPDTLVDALAQAQPGDVLDLLPGDYPALHITRGGTDTAPITLRAADRGDRPVFNEALIDGAANLKLDGLVFDLVSGPLADRASFRIEGAAEIGLTDMLFDGAERPVQGGGNEYWGLGLVVEDTRGLRLTNSEFRNMERGLIVARVSDALIQGNLFHSMRSDGMNFAQVEDIRIIENHLRDFARSEASDDHPDMIQFWTRGTDEPSRQIVIRDNILNAGGGYWTQSIFMRNEMVDTGQAGARMFYRDVVIEGNVVINAHLHGISVGAVNGLTIRRNTVVRTAFAEGAEHNPGLWTPQIRVSELAKDVLILGNVAHKVPDATWHEDWVVVGNTLVQDILPGQEDHFDRVFNSAHPTRAARVEDFVARPGGVLDGSEVGAPYLVALAKTLDLEAPEDAVSIPHELAGTIRFVPEDGVILADGGAGNPPLEHLVGGPVIHVGNTVNPLVLSRAMTAPLYDASGFQLRLRVASDDNYRGAGEIIRLHQALKVWADGRGVINVEVHTDGGRTIRMQGPATRLFRGDPVEFSVTYAGPDGLLRLLDADGVVLKEVTMTGQLPARNAWGLSFGNPFGTHDSFAGRVEAFELTANGNDFSEIAPTQFRYRP</sequence>
<protein>
    <submittedName>
        <fullName evidence="2">Right handed beta helix region</fullName>
    </submittedName>
</protein>
<dbReference type="RefSeq" id="WP_092784078.1">
    <property type="nucleotide sequence ID" value="NZ_FORA01000006.1"/>
</dbReference>
<name>A0A1I3TS14_9RHOB</name>
<gene>
    <name evidence="2" type="ORF">SAMN04488095_3522</name>
</gene>
<dbReference type="STRING" id="390807.SAMN04488095_3522"/>
<dbReference type="SMART" id="SM00710">
    <property type="entry name" value="PbH1"/>
    <property type="match status" value="5"/>
</dbReference>
<dbReference type="InterPro" id="IPR039448">
    <property type="entry name" value="Beta_helix"/>
</dbReference>
<reference evidence="2 3" key="1">
    <citation type="submission" date="2016-10" db="EMBL/GenBank/DDBJ databases">
        <authorList>
            <person name="de Groot N.N."/>
        </authorList>
    </citation>
    <scope>NUCLEOTIDE SEQUENCE [LARGE SCALE GENOMIC DNA]</scope>
    <source>
        <strain evidence="2 3">DSM 19073</strain>
    </source>
</reference>
<dbReference type="InterPro" id="IPR006626">
    <property type="entry name" value="PbH1"/>
</dbReference>
<dbReference type="Gene3D" id="2.160.20.10">
    <property type="entry name" value="Single-stranded right-handed beta-helix, Pectin lyase-like"/>
    <property type="match status" value="1"/>
</dbReference>
<evidence type="ECO:0000313" key="2">
    <source>
        <dbReference type="EMBL" id="SFJ74054.1"/>
    </source>
</evidence>
<dbReference type="InterPro" id="IPR012334">
    <property type="entry name" value="Pectin_lyas_fold"/>
</dbReference>
<evidence type="ECO:0000259" key="1">
    <source>
        <dbReference type="Pfam" id="PF13229"/>
    </source>
</evidence>
<dbReference type="Pfam" id="PF13229">
    <property type="entry name" value="Beta_helix"/>
    <property type="match status" value="1"/>
</dbReference>
<dbReference type="Proteomes" id="UP000199110">
    <property type="component" value="Unassembled WGS sequence"/>
</dbReference>
<dbReference type="AlphaFoldDB" id="A0A1I3TS14"/>
<dbReference type="EMBL" id="FORA01000006">
    <property type="protein sequence ID" value="SFJ74054.1"/>
    <property type="molecule type" value="Genomic_DNA"/>
</dbReference>
<accession>A0A1I3TS14</accession>
<keyword evidence="3" id="KW-1185">Reference proteome</keyword>
<evidence type="ECO:0000313" key="3">
    <source>
        <dbReference type="Proteomes" id="UP000199110"/>
    </source>
</evidence>
<organism evidence="2 3">
    <name type="scientific">Jannaschia pohangensis</name>
    <dbReference type="NCBI Taxonomy" id="390807"/>
    <lineage>
        <taxon>Bacteria</taxon>
        <taxon>Pseudomonadati</taxon>
        <taxon>Pseudomonadota</taxon>
        <taxon>Alphaproteobacteria</taxon>
        <taxon>Rhodobacterales</taxon>
        <taxon>Roseobacteraceae</taxon>
        <taxon>Jannaschia</taxon>
    </lineage>
</organism>
<dbReference type="OrthoDB" id="3938151at2"/>
<dbReference type="InterPro" id="IPR011050">
    <property type="entry name" value="Pectin_lyase_fold/virulence"/>
</dbReference>
<feature type="domain" description="Right handed beta helix" evidence="1">
    <location>
        <begin position="144"/>
        <end position="305"/>
    </location>
</feature>
<proteinExistence type="predicted"/>